<dbReference type="EMBL" id="AP026966">
    <property type="protein sequence ID" value="BDT59978.1"/>
    <property type="molecule type" value="Genomic_DNA"/>
</dbReference>
<dbReference type="InterPro" id="IPR050469">
    <property type="entry name" value="Diguanylate_Cyclase"/>
</dbReference>
<dbReference type="PANTHER" id="PTHR45138:SF9">
    <property type="entry name" value="DIGUANYLATE CYCLASE DGCM-RELATED"/>
    <property type="match status" value="1"/>
</dbReference>
<organism evidence="4 5">
    <name type="scientific">Massilia varians</name>
    <dbReference type="NCBI Taxonomy" id="457921"/>
    <lineage>
        <taxon>Bacteria</taxon>
        <taxon>Pseudomonadati</taxon>
        <taxon>Pseudomonadota</taxon>
        <taxon>Betaproteobacteria</taxon>
        <taxon>Burkholderiales</taxon>
        <taxon>Oxalobacteraceae</taxon>
        <taxon>Telluria group</taxon>
        <taxon>Massilia</taxon>
    </lineage>
</organism>
<gene>
    <name evidence="4" type="ORF">MasN3_34720</name>
</gene>
<keyword evidence="5" id="KW-1185">Reference proteome</keyword>
<evidence type="ECO:0000256" key="2">
    <source>
        <dbReference type="ARBA" id="ARBA00034247"/>
    </source>
</evidence>
<reference evidence="4" key="1">
    <citation type="submission" date="2022-11" db="EMBL/GenBank/DDBJ databases">
        <title>Isolation and characterization of PLA-degrading bacterium Massilia sp. from Antarctic soil.</title>
        <authorList>
            <person name="Sato K."/>
            <person name="Gomez-Fuentes C."/>
            <person name="Ahmad S.A."/>
            <person name="Zulkharnain A."/>
        </authorList>
    </citation>
    <scope>NUCLEOTIDE SEQUENCE</scope>
    <source>
        <strain evidence="4">N-3</strain>
    </source>
</reference>
<dbReference type="RefSeq" id="WP_281914535.1">
    <property type="nucleotide sequence ID" value="NZ_AP026966.1"/>
</dbReference>
<evidence type="ECO:0000313" key="4">
    <source>
        <dbReference type="EMBL" id="BDT59978.1"/>
    </source>
</evidence>
<dbReference type="EC" id="2.7.7.65" evidence="1"/>
<dbReference type="PANTHER" id="PTHR45138">
    <property type="entry name" value="REGULATORY COMPONENTS OF SENSORY TRANSDUCTION SYSTEM"/>
    <property type="match status" value="1"/>
</dbReference>
<accession>A0ABN6TF36</accession>
<dbReference type="SUPFAM" id="SSF55073">
    <property type="entry name" value="Nucleotide cyclase"/>
    <property type="match status" value="1"/>
</dbReference>
<evidence type="ECO:0000256" key="1">
    <source>
        <dbReference type="ARBA" id="ARBA00012528"/>
    </source>
</evidence>
<dbReference type="PROSITE" id="PS50887">
    <property type="entry name" value="GGDEF"/>
    <property type="match status" value="1"/>
</dbReference>
<dbReference type="Pfam" id="PF00990">
    <property type="entry name" value="GGDEF"/>
    <property type="match status" value="1"/>
</dbReference>
<dbReference type="InterPro" id="IPR029787">
    <property type="entry name" value="Nucleotide_cyclase"/>
</dbReference>
<protein>
    <recommendedName>
        <fullName evidence="1">diguanylate cyclase</fullName>
        <ecNumber evidence="1">2.7.7.65</ecNumber>
    </recommendedName>
</protein>
<dbReference type="InterPro" id="IPR000160">
    <property type="entry name" value="GGDEF_dom"/>
</dbReference>
<evidence type="ECO:0000259" key="3">
    <source>
        <dbReference type="PROSITE" id="PS50887"/>
    </source>
</evidence>
<name>A0ABN6TF36_9BURK</name>
<dbReference type="InterPro" id="IPR043128">
    <property type="entry name" value="Rev_trsase/Diguanyl_cyclase"/>
</dbReference>
<dbReference type="NCBIfam" id="TIGR00254">
    <property type="entry name" value="GGDEF"/>
    <property type="match status" value="1"/>
</dbReference>
<evidence type="ECO:0000313" key="5">
    <source>
        <dbReference type="Proteomes" id="UP001163336"/>
    </source>
</evidence>
<comment type="catalytic activity">
    <reaction evidence="2">
        <text>2 GTP = 3',3'-c-di-GMP + 2 diphosphate</text>
        <dbReference type="Rhea" id="RHEA:24898"/>
        <dbReference type="ChEBI" id="CHEBI:33019"/>
        <dbReference type="ChEBI" id="CHEBI:37565"/>
        <dbReference type="ChEBI" id="CHEBI:58805"/>
        <dbReference type="EC" id="2.7.7.65"/>
    </reaction>
</comment>
<sequence length="83" mass="8928">MAGFDQGADVERLRVPNPRSSTSDFVTVSIGVATFVPTQFDDMRALFLAADRAMYEAKAAGRNRVVAVGGGYAWEAMQTALAR</sequence>
<dbReference type="Proteomes" id="UP001163336">
    <property type="component" value="Chromosome"/>
</dbReference>
<dbReference type="Gene3D" id="3.30.70.270">
    <property type="match status" value="1"/>
</dbReference>
<feature type="domain" description="GGDEF" evidence="3">
    <location>
        <begin position="1"/>
        <end position="70"/>
    </location>
</feature>
<proteinExistence type="predicted"/>